<dbReference type="EMBL" id="JARBDR010000657">
    <property type="protein sequence ID" value="KAJ8308283.1"/>
    <property type="molecule type" value="Genomic_DNA"/>
</dbReference>
<dbReference type="Proteomes" id="UP001217089">
    <property type="component" value="Unassembled WGS sequence"/>
</dbReference>
<feature type="compositionally biased region" description="Polar residues" evidence="1">
    <location>
        <begin position="122"/>
        <end position="138"/>
    </location>
</feature>
<comment type="caution">
    <text evidence="2">The sequence shown here is derived from an EMBL/GenBank/DDBJ whole genome shotgun (WGS) entry which is preliminary data.</text>
</comment>
<proteinExistence type="predicted"/>
<feature type="region of interest" description="Disordered" evidence="1">
    <location>
        <begin position="122"/>
        <end position="143"/>
    </location>
</feature>
<sequence>MEMLKRNGVQNRMNKGYTDLPSYDTESVVPQTEDWDEESASLVSRLGIEEDYYSNTRYNDIIRQKLIKQTNSNDKVEKEQLQFESCQTQGDGIGISQAHPQIQQTLSMAGVGRGLSCSNNKKGSVHSNLNEMPTTSKSGMGIGSGMLLPSTMGKTRVKPEPKNEKFDAIKFQIFSGGMGRGRGILTD</sequence>
<protein>
    <submittedName>
        <fullName evidence="2">Uncharacterized protein</fullName>
    </submittedName>
</protein>
<reference evidence="2 3" key="1">
    <citation type="submission" date="2022-12" db="EMBL/GenBank/DDBJ databases">
        <title>Chromosome-level genome of Tegillarca granosa.</title>
        <authorList>
            <person name="Kim J."/>
        </authorList>
    </citation>
    <scope>NUCLEOTIDE SEQUENCE [LARGE SCALE GENOMIC DNA]</scope>
    <source>
        <strain evidence="2">Teg-2019</strain>
        <tissue evidence="2">Adductor muscle</tissue>
    </source>
</reference>
<evidence type="ECO:0000256" key="1">
    <source>
        <dbReference type="SAM" id="MobiDB-lite"/>
    </source>
</evidence>
<gene>
    <name evidence="2" type="ORF">KUTeg_013157</name>
</gene>
<evidence type="ECO:0000313" key="2">
    <source>
        <dbReference type="EMBL" id="KAJ8308283.1"/>
    </source>
</evidence>
<feature type="region of interest" description="Disordered" evidence="1">
    <location>
        <begin position="1"/>
        <end position="35"/>
    </location>
</feature>
<name>A0ABQ9ESV7_TEGGR</name>
<evidence type="ECO:0000313" key="3">
    <source>
        <dbReference type="Proteomes" id="UP001217089"/>
    </source>
</evidence>
<accession>A0ABQ9ESV7</accession>
<organism evidence="2 3">
    <name type="scientific">Tegillarca granosa</name>
    <name type="common">Malaysian cockle</name>
    <name type="synonym">Anadara granosa</name>
    <dbReference type="NCBI Taxonomy" id="220873"/>
    <lineage>
        <taxon>Eukaryota</taxon>
        <taxon>Metazoa</taxon>
        <taxon>Spiralia</taxon>
        <taxon>Lophotrochozoa</taxon>
        <taxon>Mollusca</taxon>
        <taxon>Bivalvia</taxon>
        <taxon>Autobranchia</taxon>
        <taxon>Pteriomorphia</taxon>
        <taxon>Arcoida</taxon>
        <taxon>Arcoidea</taxon>
        <taxon>Arcidae</taxon>
        <taxon>Tegillarca</taxon>
    </lineage>
</organism>
<keyword evidence="3" id="KW-1185">Reference proteome</keyword>